<evidence type="ECO:0000256" key="4">
    <source>
        <dbReference type="ARBA" id="ARBA00023136"/>
    </source>
</evidence>
<dbReference type="NCBIfam" id="TIGR01593">
    <property type="entry name" value="holin_tox_secr"/>
    <property type="match status" value="1"/>
</dbReference>
<reference evidence="6" key="1">
    <citation type="journal article" date="2021" name="Proc. Natl. Acad. Sci. U.S.A.">
        <title>A Catalog of Tens of Thousands of Viruses from Human Metagenomes Reveals Hidden Associations with Chronic Diseases.</title>
        <authorList>
            <person name="Tisza M.J."/>
            <person name="Buck C.B."/>
        </authorList>
    </citation>
    <scope>NUCLEOTIDE SEQUENCE</scope>
    <source>
        <strain evidence="6">CtdKF3</strain>
    </source>
</reference>
<proteinExistence type="predicted"/>
<accession>A0A8S5PQZ1</accession>
<evidence type="ECO:0000256" key="3">
    <source>
        <dbReference type="ARBA" id="ARBA00022989"/>
    </source>
</evidence>
<evidence type="ECO:0000256" key="1">
    <source>
        <dbReference type="ARBA" id="ARBA00004301"/>
    </source>
</evidence>
<comment type="subcellular location">
    <subcellularLocation>
        <location evidence="1">Host membrane</location>
        <topology evidence="1">Multi-pass membrane protein</topology>
    </subcellularLocation>
</comment>
<organism evidence="6">
    <name type="scientific">Podoviridae sp. ctdKF3</name>
    <dbReference type="NCBI Taxonomy" id="2825261"/>
    <lineage>
        <taxon>Viruses</taxon>
        <taxon>Duplodnaviria</taxon>
        <taxon>Heunggongvirae</taxon>
        <taxon>Uroviricota</taxon>
        <taxon>Caudoviricetes</taxon>
    </lineage>
</organism>
<keyword evidence="4 5" id="KW-0472">Membrane</keyword>
<dbReference type="EMBL" id="BK015485">
    <property type="protein sequence ID" value="DAE09282.1"/>
    <property type="molecule type" value="Genomic_DNA"/>
</dbReference>
<name>A0A8S5PQZ1_9CAUD</name>
<protein>
    <submittedName>
        <fullName evidence="6">Holin</fullName>
    </submittedName>
</protein>
<dbReference type="GO" id="GO:0033644">
    <property type="term" value="C:host cell membrane"/>
    <property type="evidence" value="ECO:0007669"/>
    <property type="project" value="UniProtKB-SubCell"/>
</dbReference>
<evidence type="ECO:0000256" key="2">
    <source>
        <dbReference type="ARBA" id="ARBA00022692"/>
    </source>
</evidence>
<feature type="transmembrane region" description="Helical" evidence="5">
    <location>
        <begin position="57"/>
        <end position="77"/>
    </location>
</feature>
<evidence type="ECO:0000313" key="6">
    <source>
        <dbReference type="EMBL" id="DAE09282.1"/>
    </source>
</evidence>
<feature type="transmembrane region" description="Helical" evidence="5">
    <location>
        <begin position="12"/>
        <end position="37"/>
    </location>
</feature>
<dbReference type="InterPro" id="IPR006480">
    <property type="entry name" value="Phage_holin_4_1"/>
</dbReference>
<dbReference type="Pfam" id="PF05105">
    <property type="entry name" value="Phage_holin_4_1"/>
    <property type="match status" value="1"/>
</dbReference>
<sequence length="137" mass="15079">MKKNMYDTIIGVCGGIVTYLLGGWDIALITLAVFMVLDYITGMGASYITEEWNSETGSIGLVKKGTIILLIVLGVFLDRIVTGDTWIFRNIIVMFYIANEGLSVIENCGRIGLPIPKRLLNALEQLRTDNDTENTGS</sequence>
<evidence type="ECO:0000256" key="5">
    <source>
        <dbReference type="SAM" id="Phobius"/>
    </source>
</evidence>
<keyword evidence="3 5" id="KW-1133">Transmembrane helix</keyword>
<keyword evidence="2 5" id="KW-0812">Transmembrane</keyword>